<dbReference type="InParanoid" id="A0A059BAB0"/>
<organism evidence="1">
    <name type="scientific">Eucalyptus grandis</name>
    <name type="common">Flooded gum</name>
    <dbReference type="NCBI Taxonomy" id="71139"/>
    <lineage>
        <taxon>Eukaryota</taxon>
        <taxon>Viridiplantae</taxon>
        <taxon>Streptophyta</taxon>
        <taxon>Embryophyta</taxon>
        <taxon>Tracheophyta</taxon>
        <taxon>Spermatophyta</taxon>
        <taxon>Magnoliopsida</taxon>
        <taxon>eudicotyledons</taxon>
        <taxon>Gunneridae</taxon>
        <taxon>Pentapetalae</taxon>
        <taxon>rosids</taxon>
        <taxon>malvids</taxon>
        <taxon>Myrtales</taxon>
        <taxon>Myrtaceae</taxon>
        <taxon>Myrtoideae</taxon>
        <taxon>Eucalypteae</taxon>
        <taxon>Eucalyptus</taxon>
    </lineage>
</organism>
<dbReference type="Gramene" id="KCW63172">
    <property type="protein sequence ID" value="KCW63172"/>
    <property type="gene ID" value="EUGRSUZ_G00779"/>
</dbReference>
<name>A0A059BAB0_EUCGR</name>
<reference evidence="1" key="1">
    <citation type="submission" date="2013-07" db="EMBL/GenBank/DDBJ databases">
        <title>The genome of Eucalyptus grandis.</title>
        <authorList>
            <person name="Schmutz J."/>
            <person name="Hayes R."/>
            <person name="Myburg A."/>
            <person name="Tuskan G."/>
            <person name="Grattapaglia D."/>
            <person name="Rokhsar D.S."/>
        </authorList>
    </citation>
    <scope>NUCLEOTIDE SEQUENCE</scope>
    <source>
        <tissue evidence="1">Leaf extractions</tissue>
    </source>
</reference>
<dbReference type="EMBL" id="KK198759">
    <property type="protein sequence ID" value="KCW63172.1"/>
    <property type="molecule type" value="Genomic_DNA"/>
</dbReference>
<protein>
    <submittedName>
        <fullName evidence="1">Uncharacterized protein</fullName>
    </submittedName>
</protein>
<evidence type="ECO:0000313" key="1">
    <source>
        <dbReference type="EMBL" id="KCW63172.1"/>
    </source>
</evidence>
<sequence length="75" mass="8745">MLELCLSFQKQKVETEDHKVPKAKQRLCAMRDRVLGGLICAQLNYWQAPHWISCFSVLYLILRPFNHADPGDLFL</sequence>
<accession>A0A059BAB0</accession>
<proteinExistence type="predicted"/>
<dbReference type="AlphaFoldDB" id="A0A059BAB0"/>
<gene>
    <name evidence="1" type="ORF">EUGRSUZ_G00779</name>
</gene>